<dbReference type="InterPro" id="IPR052064">
    <property type="entry name" value="Mito_IMP1_subunit"/>
</dbReference>
<dbReference type="InterPro" id="IPR036286">
    <property type="entry name" value="LexA/Signal_pep-like_sf"/>
</dbReference>
<keyword evidence="2" id="KW-0999">Mitochondrion inner membrane</keyword>
<dbReference type="FunFam" id="2.10.109.10:FF:000014">
    <property type="entry name" value="Inner membrane protease subunit 1"/>
    <property type="match status" value="1"/>
</dbReference>
<comment type="similarity">
    <text evidence="6">Belongs to the peptidase S26 family. IMP1 subfamily.</text>
</comment>
<evidence type="ECO:0000256" key="5">
    <source>
        <dbReference type="ARBA" id="ARBA00023136"/>
    </source>
</evidence>
<dbReference type="OrthoDB" id="308440at2759"/>
<feature type="domain" description="Peptidase S26" evidence="10">
    <location>
        <begin position="3"/>
        <end position="60"/>
    </location>
</feature>
<dbReference type="GO" id="GO:0004252">
    <property type="term" value="F:serine-type endopeptidase activity"/>
    <property type="evidence" value="ECO:0007669"/>
    <property type="project" value="InterPro"/>
</dbReference>
<dbReference type="InterPro" id="IPR019533">
    <property type="entry name" value="Peptidase_S26"/>
</dbReference>
<dbReference type="Pfam" id="PF10502">
    <property type="entry name" value="Peptidase_S26"/>
    <property type="match status" value="2"/>
</dbReference>
<evidence type="ECO:0000256" key="6">
    <source>
        <dbReference type="ARBA" id="ARBA00038445"/>
    </source>
</evidence>
<feature type="active site" evidence="9">
    <location>
        <position position="48"/>
    </location>
</feature>
<reference evidence="11" key="1">
    <citation type="submission" date="2020-01" db="EMBL/GenBank/DDBJ databases">
        <title>Genome sequence of Kobresia littledalei, the first chromosome-level genome in the family Cyperaceae.</title>
        <authorList>
            <person name="Qu G."/>
        </authorList>
    </citation>
    <scope>NUCLEOTIDE SEQUENCE</scope>
    <source>
        <strain evidence="11">C.B.Clarke</strain>
        <tissue evidence="11">Leaf</tissue>
    </source>
</reference>
<dbReference type="GO" id="GO:0042720">
    <property type="term" value="C:mitochondrial inner membrane peptidase complex"/>
    <property type="evidence" value="ECO:0007669"/>
    <property type="project" value="TreeGrafter"/>
</dbReference>
<keyword evidence="12" id="KW-1185">Reference proteome</keyword>
<keyword evidence="3" id="KW-0378">Hydrolase</keyword>
<protein>
    <submittedName>
        <fullName evidence="11">Mitochondrial inner membrane protease subunit 1-like protein</fullName>
    </submittedName>
</protein>
<dbReference type="SUPFAM" id="SSF51306">
    <property type="entry name" value="LexA/Signal peptidase"/>
    <property type="match status" value="1"/>
</dbReference>
<evidence type="ECO:0000256" key="4">
    <source>
        <dbReference type="ARBA" id="ARBA00023128"/>
    </source>
</evidence>
<comment type="function">
    <text evidence="7">Catalyzes the removal of transit peptides required for the targeting of proteins from the mitochondrial matrix, across the inner membrane, into the inter-membrane space.</text>
</comment>
<comment type="caution">
    <text evidence="11">The sequence shown here is derived from an EMBL/GenBank/DDBJ whole genome shotgun (WGS) entry which is preliminary data.</text>
</comment>
<evidence type="ECO:0000256" key="7">
    <source>
        <dbReference type="ARBA" id="ARBA00054895"/>
    </source>
</evidence>
<dbReference type="Proteomes" id="UP000623129">
    <property type="component" value="Unassembled WGS sequence"/>
</dbReference>
<dbReference type="PRINTS" id="PR00727">
    <property type="entry name" value="LEADERPTASE"/>
</dbReference>
<evidence type="ECO:0000256" key="2">
    <source>
        <dbReference type="ARBA" id="ARBA00022792"/>
    </source>
</evidence>
<dbReference type="InterPro" id="IPR000223">
    <property type="entry name" value="Pept_S26A_signal_pept_1"/>
</dbReference>
<name>A0A833QY55_9POAL</name>
<keyword evidence="11" id="KW-0645">Protease</keyword>
<dbReference type="NCBIfam" id="TIGR02227">
    <property type="entry name" value="sigpep_I_bact"/>
    <property type="match status" value="1"/>
</dbReference>
<dbReference type="Gene3D" id="2.10.109.10">
    <property type="entry name" value="Umud Fragment, subunit A"/>
    <property type="match status" value="1"/>
</dbReference>
<feature type="active site" evidence="9">
    <location>
        <position position="4"/>
    </location>
</feature>
<evidence type="ECO:0000313" key="11">
    <source>
        <dbReference type="EMBL" id="KAF3338060.1"/>
    </source>
</evidence>
<keyword evidence="4" id="KW-0496">Mitochondrion</keyword>
<evidence type="ECO:0000313" key="12">
    <source>
        <dbReference type="Proteomes" id="UP000623129"/>
    </source>
</evidence>
<evidence type="ECO:0000256" key="8">
    <source>
        <dbReference type="ARBA" id="ARBA00064368"/>
    </source>
</evidence>
<comment type="subcellular location">
    <subcellularLocation>
        <location evidence="1">Mitochondrion inner membrane</location>
    </subcellularLocation>
</comment>
<evidence type="ECO:0000259" key="10">
    <source>
        <dbReference type="Pfam" id="PF10502"/>
    </source>
</evidence>
<evidence type="ECO:0000256" key="1">
    <source>
        <dbReference type="ARBA" id="ARBA00004273"/>
    </source>
</evidence>
<sequence length="132" mass="14714">MGPSMLPTFNLTGDLVAVNKVPTWWGQLNKGDVVLMRSPENPRKHIVKRVLGVEGEMVTYLVDPANSNTTKTVMVPEGHIWVQGDYIHSSNDSRNFGPVPRGLVEGTIFCRIWPPENMGLIESKVNPYEPTN</sequence>
<dbReference type="CDD" id="cd06530">
    <property type="entry name" value="S26_SPase_I"/>
    <property type="match status" value="1"/>
</dbReference>
<comment type="subunit">
    <text evidence="8">Heterodimer of 2 subunits, IMP1A/B and IMP12.</text>
</comment>
<dbReference type="EMBL" id="SWLB01000006">
    <property type="protein sequence ID" value="KAF3338060.1"/>
    <property type="molecule type" value="Genomic_DNA"/>
</dbReference>
<proteinExistence type="inferred from homology"/>
<keyword evidence="5" id="KW-0472">Membrane</keyword>
<gene>
    <name evidence="11" type="ORF">FCM35_KLT18647</name>
</gene>
<feature type="domain" description="Peptidase S26" evidence="10">
    <location>
        <begin position="70"/>
        <end position="113"/>
    </location>
</feature>
<evidence type="ECO:0000256" key="9">
    <source>
        <dbReference type="PIRSR" id="PIRSR600223-1"/>
    </source>
</evidence>
<dbReference type="GO" id="GO:0006465">
    <property type="term" value="P:signal peptide processing"/>
    <property type="evidence" value="ECO:0007669"/>
    <property type="project" value="InterPro"/>
</dbReference>
<dbReference type="GO" id="GO:0006627">
    <property type="term" value="P:protein processing involved in protein targeting to mitochondrion"/>
    <property type="evidence" value="ECO:0007669"/>
    <property type="project" value="TreeGrafter"/>
</dbReference>
<dbReference type="PANTHER" id="PTHR12383:SF16">
    <property type="entry name" value="MITOCHONDRIAL INNER MEMBRANE PROTEASE SUBUNIT 1"/>
    <property type="match status" value="1"/>
</dbReference>
<dbReference type="AlphaFoldDB" id="A0A833QY55"/>
<organism evidence="11 12">
    <name type="scientific">Carex littledalei</name>
    <dbReference type="NCBI Taxonomy" id="544730"/>
    <lineage>
        <taxon>Eukaryota</taxon>
        <taxon>Viridiplantae</taxon>
        <taxon>Streptophyta</taxon>
        <taxon>Embryophyta</taxon>
        <taxon>Tracheophyta</taxon>
        <taxon>Spermatophyta</taxon>
        <taxon>Magnoliopsida</taxon>
        <taxon>Liliopsida</taxon>
        <taxon>Poales</taxon>
        <taxon>Cyperaceae</taxon>
        <taxon>Cyperoideae</taxon>
        <taxon>Cariceae</taxon>
        <taxon>Carex</taxon>
        <taxon>Carex subgen. Euthyceras</taxon>
    </lineage>
</organism>
<dbReference type="PANTHER" id="PTHR12383">
    <property type="entry name" value="PROTEASE FAMILY S26 MITOCHONDRIAL INNER MEMBRANE PROTEASE-RELATED"/>
    <property type="match status" value="1"/>
</dbReference>
<accession>A0A833QY55</accession>
<evidence type="ECO:0000256" key="3">
    <source>
        <dbReference type="ARBA" id="ARBA00022801"/>
    </source>
</evidence>